<name>A0A564WIA7_9PROT</name>
<proteinExistence type="predicted"/>
<dbReference type="InterPro" id="IPR017748">
    <property type="entry name" value="TagF"/>
</dbReference>
<evidence type="ECO:0000313" key="1">
    <source>
        <dbReference type="EMBL" id="VUX47304.1"/>
    </source>
</evidence>
<reference evidence="1" key="1">
    <citation type="submission" date="2018-11" db="EMBL/GenBank/DDBJ databases">
        <authorList>
            <person name="Onetto C."/>
        </authorList>
    </citation>
    <scope>NUCLEOTIDE SEQUENCE [LARGE SCALE GENOMIC DNA]</scope>
</reference>
<gene>
    <name evidence="1" type="ORF">DF3PA_40180</name>
</gene>
<dbReference type="NCBIfam" id="TIGR03373">
    <property type="entry name" value="VI_minor_4"/>
    <property type="match status" value="1"/>
</dbReference>
<evidence type="ECO:0008006" key="3">
    <source>
        <dbReference type="Google" id="ProtNLM"/>
    </source>
</evidence>
<dbReference type="Pfam" id="PF09867">
    <property type="entry name" value="TagF_N"/>
    <property type="match status" value="1"/>
</dbReference>
<dbReference type="InterPro" id="IPR038225">
    <property type="entry name" value="TagF_sf"/>
</dbReference>
<keyword evidence="2" id="KW-1185">Reference proteome</keyword>
<dbReference type="EMBL" id="UXAT02000034">
    <property type="protein sequence ID" value="VUX47304.1"/>
    <property type="molecule type" value="Genomic_DNA"/>
</dbReference>
<dbReference type="PIRSF" id="PIRSF029287">
    <property type="entry name" value="UCP029287"/>
    <property type="match status" value="1"/>
</dbReference>
<protein>
    <recommendedName>
        <fullName evidence="3">Type VI secretion system-associated protein TagF</fullName>
    </recommendedName>
</protein>
<accession>A0A564WIA7</accession>
<evidence type="ECO:0000313" key="2">
    <source>
        <dbReference type="Proteomes" id="UP000326641"/>
    </source>
</evidence>
<dbReference type="Proteomes" id="UP000326641">
    <property type="component" value="Unassembled WGS sequence"/>
</dbReference>
<sequence length="256" mass="26874">MTAPNAVPGVFGKIPARADFVRRRLPATFLGPWDGWLGSALARSRSDLGPAWLDAYLTSPLWCFALSPGVCGPSPVAGVLVPSVDAVNRHFPLTLGSVLADDCRPFAVATAAPWFAALEELALAALAERLEPDTLADRLEVIGPPTVAPPLGASIAQDGAGTLLRSWPLAADAEDCGPEEIYPGLLDDLAGERFGAVSLWWTQGSDAIEPIMRLYRGLPREDEFAAFLTNLRPEPAAPGDAAAAPDAKSIALECGP</sequence>
<organism evidence="1 2">
    <name type="scientific">Candidatus Defluviicoccus seviourii</name>
    <dbReference type="NCBI Taxonomy" id="2565273"/>
    <lineage>
        <taxon>Bacteria</taxon>
        <taxon>Pseudomonadati</taxon>
        <taxon>Pseudomonadota</taxon>
        <taxon>Alphaproteobacteria</taxon>
        <taxon>Rhodospirillales</taxon>
        <taxon>Rhodospirillaceae</taxon>
        <taxon>Defluviicoccus</taxon>
    </lineage>
</organism>
<dbReference type="AlphaFoldDB" id="A0A564WIA7"/>
<comment type="caution">
    <text evidence="1">The sequence shown here is derived from an EMBL/GenBank/DDBJ whole genome shotgun (WGS) entry which is preliminary data.</text>
</comment>
<dbReference type="Gene3D" id="3.40.1730.10">
    <property type="entry name" value="pa0076 domain"/>
    <property type="match status" value="1"/>
</dbReference>